<evidence type="ECO:0000313" key="4">
    <source>
        <dbReference type="EMBL" id="MDC0740474.1"/>
    </source>
</evidence>
<feature type="compositionally biased region" description="Basic residues" evidence="1">
    <location>
        <begin position="425"/>
        <end position="437"/>
    </location>
</feature>
<dbReference type="Pfam" id="PF05569">
    <property type="entry name" value="Peptidase_M56"/>
    <property type="match status" value="1"/>
</dbReference>
<dbReference type="CDD" id="cd07341">
    <property type="entry name" value="M56_BlaR1_MecR1_like"/>
    <property type="match status" value="1"/>
</dbReference>
<evidence type="ECO:0000313" key="5">
    <source>
        <dbReference type="Proteomes" id="UP001221411"/>
    </source>
</evidence>
<reference evidence="4 5" key="1">
    <citation type="submission" date="2022-11" db="EMBL/GenBank/DDBJ databases">
        <title>Minimal conservation of predation-associated metabolite biosynthetic gene clusters underscores biosynthetic potential of Myxococcota including descriptions for ten novel species: Archangium lansinium sp. nov., Myxococcus landrumus sp. nov., Nannocystis bai.</title>
        <authorList>
            <person name="Ahearne A."/>
            <person name="Stevens C."/>
            <person name="Dowd S."/>
        </authorList>
    </citation>
    <scope>NUCLEOTIDE SEQUENCE [LARGE SCALE GENOMIC DNA]</scope>
    <source>
        <strain evidence="4 5">RJM3</strain>
    </source>
</reference>
<feature type="domain" description="Peptidase M56" evidence="3">
    <location>
        <begin position="118"/>
        <end position="324"/>
    </location>
</feature>
<feature type="compositionally biased region" description="Basic and acidic residues" evidence="1">
    <location>
        <begin position="544"/>
        <end position="558"/>
    </location>
</feature>
<proteinExistence type="predicted"/>
<dbReference type="RefSeq" id="WP_271915678.1">
    <property type="nucleotide sequence ID" value="NZ_JAQNDO010000001.1"/>
</dbReference>
<organism evidence="4 5">
    <name type="scientific">Polyangium mundeleinium</name>
    <dbReference type="NCBI Taxonomy" id="2995306"/>
    <lineage>
        <taxon>Bacteria</taxon>
        <taxon>Pseudomonadati</taxon>
        <taxon>Myxococcota</taxon>
        <taxon>Polyangia</taxon>
        <taxon>Polyangiales</taxon>
        <taxon>Polyangiaceae</taxon>
        <taxon>Polyangium</taxon>
    </lineage>
</organism>
<keyword evidence="2" id="KW-0472">Membrane</keyword>
<dbReference type="PANTHER" id="PTHR34978:SF3">
    <property type="entry name" value="SLR0241 PROTEIN"/>
    <property type="match status" value="1"/>
</dbReference>
<sequence>MNTLVGWLVTYLIHSTALLGGAWLFDRLSRNRPDWQELAWRVALVGGLVTATVQTAASLRPVGGTFSLAEPAPTARVIDRELPRATEIVVTTDMGPATHVVVTSTKPRAFLPKTKAKPAAKPSRASFLSWSKVLVAGWALGALFLLGSLARTWMALRKRLEGRRRLEGGPLGDVLATLAAREPVCMRAPLLSASEKVNVPMALGIRRPEICLPERVTKELGPDAQESVLAHELGHVARRDPLYRLATSMFCRVFFFQPLNWLAAHRLAACAELLADDWAARRTARPLDLAECLTKVARWVHRPMTGLPVPTMAAGTSELRQRVERLVRGEGMTAEPRKPLWAAPIVTFVLTAFTFLAPCACGVAEAKGLPPATPIAKNAAPAKPTPAALVDEDADEDADEDEEPVCEGPKHKRKDKHHAEAAKHRSEKHAHKHHGRHGPIAQDDEDDDDDDQDNDDGDQDNDDDDQDNDVAVQDNDDDDQDNDDDDDDDQDEENEVAVARGPRIRIHMPAPRVDIDFEQIERSLPSQEQIDADLDRALADVRRNVRDEDARKNAEREIKRARKDARKGLEDARKELEDAREEVQERLREIREQMPEIRRRAMESAREASDQAREDALEEAREAEEEAAKAQRKARKARKKAKHAVPPVPPAPPPPPPPHAAPHAMPHPSPMPHVPPMPPVPHGAPRPPMPPAPPPPPAL</sequence>
<keyword evidence="5" id="KW-1185">Reference proteome</keyword>
<dbReference type="EMBL" id="JAQNDO010000001">
    <property type="protein sequence ID" value="MDC0740474.1"/>
    <property type="molecule type" value="Genomic_DNA"/>
</dbReference>
<dbReference type="InterPro" id="IPR052173">
    <property type="entry name" value="Beta-lactam_resp_regulator"/>
</dbReference>
<dbReference type="InterPro" id="IPR008756">
    <property type="entry name" value="Peptidase_M56"/>
</dbReference>
<feature type="compositionally biased region" description="Acidic residues" evidence="1">
    <location>
        <begin position="391"/>
        <end position="405"/>
    </location>
</feature>
<evidence type="ECO:0000256" key="1">
    <source>
        <dbReference type="SAM" id="MobiDB-lite"/>
    </source>
</evidence>
<dbReference type="Gene3D" id="3.30.2010.10">
    <property type="entry name" value="Metalloproteases ('zincins'), catalytic domain"/>
    <property type="match status" value="1"/>
</dbReference>
<feature type="transmembrane region" description="Helical" evidence="2">
    <location>
        <begin position="133"/>
        <end position="156"/>
    </location>
</feature>
<gene>
    <name evidence="4" type="ORF">POL67_03895</name>
</gene>
<protein>
    <submittedName>
        <fullName evidence="4">M56 family metallopeptidase</fullName>
    </submittedName>
</protein>
<accession>A0ABT5EGN0</accession>
<evidence type="ECO:0000259" key="3">
    <source>
        <dbReference type="Pfam" id="PF05569"/>
    </source>
</evidence>
<comment type="caution">
    <text evidence="4">The sequence shown here is derived from an EMBL/GenBank/DDBJ whole genome shotgun (WGS) entry which is preliminary data.</text>
</comment>
<feature type="region of interest" description="Disordered" evidence="1">
    <location>
        <begin position="544"/>
        <end position="699"/>
    </location>
</feature>
<evidence type="ECO:0000256" key="2">
    <source>
        <dbReference type="SAM" id="Phobius"/>
    </source>
</evidence>
<feature type="transmembrane region" description="Helical" evidence="2">
    <location>
        <begin position="6"/>
        <end position="26"/>
    </location>
</feature>
<keyword evidence="2" id="KW-1133">Transmembrane helix</keyword>
<feature type="compositionally biased region" description="Acidic residues" evidence="1">
    <location>
        <begin position="442"/>
        <end position="495"/>
    </location>
</feature>
<keyword evidence="2" id="KW-0812">Transmembrane</keyword>
<feature type="compositionally biased region" description="Basic and acidic residues" evidence="1">
    <location>
        <begin position="566"/>
        <end position="620"/>
    </location>
</feature>
<dbReference type="Proteomes" id="UP001221411">
    <property type="component" value="Unassembled WGS sequence"/>
</dbReference>
<feature type="compositionally biased region" description="Pro residues" evidence="1">
    <location>
        <begin position="646"/>
        <end position="699"/>
    </location>
</feature>
<dbReference type="PANTHER" id="PTHR34978">
    <property type="entry name" value="POSSIBLE SENSOR-TRANSDUCER PROTEIN BLAR"/>
    <property type="match status" value="1"/>
</dbReference>
<feature type="region of interest" description="Disordered" evidence="1">
    <location>
        <begin position="391"/>
        <end position="507"/>
    </location>
</feature>
<name>A0ABT5EGN0_9BACT</name>
<feature type="compositionally biased region" description="Basic residues" evidence="1">
    <location>
        <begin position="630"/>
        <end position="643"/>
    </location>
</feature>